<evidence type="ECO:0000256" key="5">
    <source>
        <dbReference type="ARBA" id="ARBA00023004"/>
    </source>
</evidence>
<evidence type="ECO:0000256" key="4">
    <source>
        <dbReference type="ARBA" id="ARBA00022982"/>
    </source>
</evidence>
<keyword evidence="2 6" id="KW-0349">Heme</keyword>
<evidence type="ECO:0000313" key="9">
    <source>
        <dbReference type="EMBL" id="PCE33102.1"/>
    </source>
</evidence>
<feature type="transmembrane region" description="Helical" evidence="7">
    <location>
        <begin position="12"/>
        <end position="36"/>
    </location>
</feature>
<reference evidence="9 10" key="1">
    <citation type="submission" date="2017-01" db="EMBL/GenBank/DDBJ databases">
        <title>Whole-Genome Shotgun Sequencing of Two beta-Proteobacterial Species in Search of the Bulgecin Biosynthetic Cluster.</title>
        <authorList>
            <person name="Horsman M.E."/>
            <person name="Marous D.R."/>
            <person name="Li R."/>
            <person name="Oliver R.A."/>
            <person name="Byun B."/>
            <person name="Emrich S.J."/>
            <person name="Boggess B."/>
            <person name="Townsend C.A."/>
            <person name="Mobashery S."/>
        </authorList>
    </citation>
    <scope>NUCLEOTIDE SEQUENCE [LARGE SCALE GENOMIC DNA]</scope>
    <source>
        <strain evidence="9 10">ATCC 31433</strain>
    </source>
</reference>
<evidence type="ECO:0000256" key="1">
    <source>
        <dbReference type="ARBA" id="ARBA00022448"/>
    </source>
</evidence>
<keyword evidence="1" id="KW-0813">Transport</keyword>
<dbReference type="GO" id="GO:0020037">
    <property type="term" value="F:heme binding"/>
    <property type="evidence" value="ECO:0007669"/>
    <property type="project" value="InterPro"/>
</dbReference>
<dbReference type="GO" id="GO:0046872">
    <property type="term" value="F:metal ion binding"/>
    <property type="evidence" value="ECO:0007669"/>
    <property type="project" value="UniProtKB-KW"/>
</dbReference>
<gene>
    <name evidence="9" type="ORF">BZL54_07080</name>
</gene>
<keyword evidence="7" id="KW-1133">Transmembrane helix</keyword>
<evidence type="ECO:0000256" key="6">
    <source>
        <dbReference type="PROSITE-ProRule" id="PRU00433"/>
    </source>
</evidence>
<dbReference type="RefSeq" id="WP_084908793.1">
    <property type="nucleotide sequence ID" value="NZ_CP020738.1"/>
</dbReference>
<dbReference type="InterPro" id="IPR050597">
    <property type="entry name" value="Cytochrome_c_Oxidase_Subunit"/>
</dbReference>
<evidence type="ECO:0000256" key="3">
    <source>
        <dbReference type="ARBA" id="ARBA00022723"/>
    </source>
</evidence>
<keyword evidence="3 6" id="KW-0479">Metal-binding</keyword>
<comment type="caution">
    <text evidence="9">The sequence shown here is derived from an EMBL/GenBank/DDBJ whole genome shotgun (WGS) entry which is preliminary data.</text>
</comment>
<dbReference type="InterPro" id="IPR009056">
    <property type="entry name" value="Cyt_c-like_dom"/>
</dbReference>
<sequence>MSDERLFSLRNPWFRVSVGAVIGVALVSAVIGFVWLPSAQPDAQFRGVWNAICSAAGVPRKWLAGSDSTVTPAYPVSRVEVTPQLLADATPLSIGRGATLSLRCTMCHGEKGMSQANTPNLAGQYAIVVYKQMLDFVSGARQNAVMSPMVRGLTDQDVRDLAAYYASLPRPASTRAGDAVAPDIVVRGAPLRNIPACAACHGGIDHQTGSPWLDGLPAAYTKAQLLDFASGARRNDTSEQMRNIARNMTPDEIAAAANWYAGVTR</sequence>
<dbReference type="GO" id="GO:0009055">
    <property type="term" value="F:electron transfer activity"/>
    <property type="evidence" value="ECO:0007669"/>
    <property type="project" value="InterPro"/>
</dbReference>
<dbReference type="EMBL" id="MTZU01000021">
    <property type="protein sequence ID" value="PCE33102.1"/>
    <property type="molecule type" value="Genomic_DNA"/>
</dbReference>
<evidence type="ECO:0000256" key="2">
    <source>
        <dbReference type="ARBA" id="ARBA00022617"/>
    </source>
</evidence>
<protein>
    <submittedName>
        <fullName evidence="9">Cytochrome c4</fullName>
    </submittedName>
</protein>
<evidence type="ECO:0000313" key="10">
    <source>
        <dbReference type="Proteomes" id="UP000217994"/>
    </source>
</evidence>
<dbReference type="PANTHER" id="PTHR33751">
    <property type="entry name" value="CBB3-TYPE CYTOCHROME C OXIDASE SUBUNIT FIXP"/>
    <property type="match status" value="1"/>
</dbReference>
<keyword evidence="5 6" id="KW-0408">Iron</keyword>
<name>A0A2A4FKA2_9BURK</name>
<dbReference type="Pfam" id="PF00034">
    <property type="entry name" value="Cytochrom_C"/>
    <property type="match status" value="1"/>
</dbReference>
<dbReference type="GeneID" id="69000724"/>
<keyword evidence="7" id="KW-0812">Transmembrane</keyword>
<dbReference type="InterPro" id="IPR036909">
    <property type="entry name" value="Cyt_c-like_dom_sf"/>
</dbReference>
<dbReference type="AlphaFoldDB" id="A0A2A4FKA2"/>
<feature type="domain" description="Cytochrome c" evidence="8">
    <location>
        <begin position="92"/>
        <end position="169"/>
    </location>
</feature>
<dbReference type="PANTHER" id="PTHR33751:SF9">
    <property type="entry name" value="CYTOCHROME C4"/>
    <property type="match status" value="1"/>
</dbReference>
<evidence type="ECO:0000256" key="7">
    <source>
        <dbReference type="SAM" id="Phobius"/>
    </source>
</evidence>
<accession>A0A2A4FKA2</accession>
<dbReference type="Proteomes" id="UP000217994">
    <property type="component" value="Unassembled WGS sequence"/>
</dbReference>
<proteinExistence type="predicted"/>
<dbReference type="PROSITE" id="PS51007">
    <property type="entry name" value="CYTC"/>
    <property type="match status" value="2"/>
</dbReference>
<keyword evidence="4" id="KW-0249">Electron transport</keyword>
<organism evidence="9 10">
    <name type="scientific">Burkholderia ubonensis subsp. mesacidophila</name>
    <dbReference type="NCBI Taxonomy" id="265293"/>
    <lineage>
        <taxon>Bacteria</taxon>
        <taxon>Pseudomonadati</taxon>
        <taxon>Pseudomonadota</taxon>
        <taxon>Betaproteobacteria</taxon>
        <taxon>Burkholderiales</taxon>
        <taxon>Burkholderiaceae</taxon>
        <taxon>Burkholderia</taxon>
        <taxon>Burkholderia cepacia complex</taxon>
    </lineage>
</organism>
<feature type="domain" description="Cytochrome c" evidence="8">
    <location>
        <begin position="183"/>
        <end position="264"/>
    </location>
</feature>
<evidence type="ECO:0000259" key="8">
    <source>
        <dbReference type="PROSITE" id="PS51007"/>
    </source>
</evidence>
<dbReference type="SUPFAM" id="SSF46626">
    <property type="entry name" value="Cytochrome c"/>
    <property type="match status" value="2"/>
</dbReference>
<keyword evidence="7" id="KW-0472">Membrane</keyword>
<dbReference type="Gene3D" id="1.10.760.10">
    <property type="entry name" value="Cytochrome c-like domain"/>
    <property type="match status" value="2"/>
</dbReference>